<dbReference type="GO" id="GO:0043743">
    <property type="term" value="F:LPPG:FO 2-phospho-L-lactate transferase activity"/>
    <property type="evidence" value="ECO:0007669"/>
    <property type="project" value="UniProtKB-EC"/>
</dbReference>
<dbReference type="UniPathway" id="UPA00071"/>
<dbReference type="OrthoDB" id="59563at2157"/>
<organism evidence="4 5">
    <name type="scientific">Geoglobus ahangari</name>
    <dbReference type="NCBI Taxonomy" id="113653"/>
    <lineage>
        <taxon>Archaea</taxon>
        <taxon>Methanobacteriati</taxon>
        <taxon>Methanobacteriota</taxon>
        <taxon>Archaeoglobi</taxon>
        <taxon>Archaeoglobales</taxon>
        <taxon>Archaeoglobaceae</taxon>
        <taxon>Geoglobus</taxon>
    </lineage>
</organism>
<dbReference type="PATRIC" id="fig|113653.22.peg.1860"/>
<dbReference type="KEGG" id="gah:GAH_01892"/>
<dbReference type="InterPro" id="IPR010115">
    <property type="entry name" value="FbiA/CofD"/>
</dbReference>
<dbReference type="AlphaFoldDB" id="A0A0F7DBC1"/>
<dbReference type="Pfam" id="PF01933">
    <property type="entry name" value="CofD"/>
    <property type="match status" value="1"/>
</dbReference>
<dbReference type="Gene3D" id="1.10.8.240">
    <property type="entry name" value="CofD-like domain"/>
    <property type="match status" value="1"/>
</dbReference>
<dbReference type="SUPFAM" id="SSF142338">
    <property type="entry name" value="CofD-like"/>
    <property type="match status" value="1"/>
</dbReference>
<evidence type="ECO:0000313" key="5">
    <source>
        <dbReference type="Proteomes" id="UP000034723"/>
    </source>
</evidence>
<evidence type="ECO:0000256" key="2">
    <source>
        <dbReference type="ARBA" id="ARBA00022842"/>
    </source>
</evidence>
<dbReference type="EC" id="2.7.8.28" evidence="3"/>
<protein>
    <recommendedName>
        <fullName evidence="3">2-phospho-L-lactate transferase</fullName>
        <ecNumber evidence="3">2.7.8.28</ecNumber>
    </recommendedName>
    <alternativeName>
        <fullName evidence="3">EPPG:FO PEP transferase</fullName>
    </alternativeName>
</protein>
<dbReference type="InParanoid" id="A0A0F7DBC1"/>
<dbReference type="STRING" id="113653.GAH_01892"/>
<dbReference type="Gene3D" id="3.40.50.10680">
    <property type="entry name" value="CofD-like domains"/>
    <property type="match status" value="1"/>
</dbReference>
<dbReference type="NCBIfam" id="TIGR01819">
    <property type="entry name" value="F420_cofD"/>
    <property type="match status" value="1"/>
</dbReference>
<comment type="similarity">
    <text evidence="3">Belongs to the CofD family.</text>
</comment>
<reference evidence="4 5" key="1">
    <citation type="submission" date="2015-04" db="EMBL/GenBank/DDBJ databases">
        <title>The complete genome sequence of the hyperthermophilic, obligate iron-reducing archaeon Geoglobus ahangari strain 234T.</title>
        <authorList>
            <person name="Manzella M.P."/>
            <person name="Holmes D.E."/>
            <person name="Rocheleau J.M."/>
            <person name="Chung A."/>
            <person name="Reguera G."/>
            <person name="Kashefi K."/>
        </authorList>
    </citation>
    <scope>NUCLEOTIDE SEQUENCE [LARGE SCALE GENOMIC DNA]</scope>
    <source>
        <strain evidence="4 5">234</strain>
    </source>
</reference>
<dbReference type="InterPro" id="IPR002882">
    <property type="entry name" value="CofD"/>
</dbReference>
<dbReference type="GO" id="GO:0000287">
    <property type="term" value="F:magnesium ion binding"/>
    <property type="evidence" value="ECO:0007669"/>
    <property type="project" value="InterPro"/>
</dbReference>
<dbReference type="PANTHER" id="PTHR43007">
    <property type="entry name" value="2-PHOSPHO-L-LACTATE TRANSFERASE"/>
    <property type="match status" value="1"/>
</dbReference>
<comment type="catalytic activity">
    <reaction evidence="3">
        <text>(2S)-lactyl-2-diphospho-5'-guanosine + 7,8-didemethyl-8-hydroxy-5-deazariboflavin = oxidized coenzyme F420-0 + GMP + H(+)</text>
        <dbReference type="Rhea" id="RHEA:63444"/>
        <dbReference type="ChEBI" id="CHEBI:15378"/>
        <dbReference type="ChEBI" id="CHEBI:58115"/>
        <dbReference type="ChEBI" id="CHEBI:59435"/>
        <dbReference type="ChEBI" id="CHEBI:59904"/>
        <dbReference type="ChEBI" id="CHEBI:59907"/>
        <dbReference type="EC" id="2.7.8.28"/>
    </reaction>
</comment>
<dbReference type="PANTHER" id="PTHR43007:SF1">
    <property type="entry name" value="2-PHOSPHO-L-LACTATE TRANSFERASE"/>
    <property type="match status" value="1"/>
</dbReference>
<keyword evidence="1 3" id="KW-0808">Transferase</keyword>
<sequence>MLAVLSGGTGTPKLLTGMKEVNPDFAVIVNTAEDVWVSGNKICPDIDSVIYALAGVIDESKWWGVRGDTFVTHQRLKELGLDEGMMIGDLDRATHILRSEVLRSGGSLKEATDALRRAYGVEQPVLPMCEEEVSTHIVTSEGEMHFQEFWVVRKGEPKVRDVVVKGIENARPAEGVIEAIEESEAVVIGPSNPVTSINPILMVRGVREALEEKRVIAISPVVGTSPVSGPAGKFLRALGYEVSPKGVLDFYGGLVDVFVVQEGDLFTYPGCEVVETNTMMKSRDDAVRLSEFILGLL</sequence>
<evidence type="ECO:0000256" key="1">
    <source>
        <dbReference type="ARBA" id="ARBA00022679"/>
    </source>
</evidence>
<evidence type="ECO:0000256" key="3">
    <source>
        <dbReference type="HAMAP-Rule" id="MF_01257"/>
    </source>
</evidence>
<comment type="subunit">
    <text evidence="3">Homodimer.</text>
</comment>
<name>A0A0F7DBC1_9EURY</name>
<dbReference type="HOGENOM" id="CLU_055795_1_0_2"/>
<dbReference type="EMBL" id="CP011267">
    <property type="protein sequence ID" value="AKG90831.1"/>
    <property type="molecule type" value="Genomic_DNA"/>
</dbReference>
<dbReference type="HAMAP" id="MF_01257">
    <property type="entry name" value="CofD"/>
    <property type="match status" value="1"/>
</dbReference>
<accession>A0A0F7DBC1</accession>
<feature type="binding site" evidence="3">
    <location>
        <position position="47"/>
    </location>
    <ligand>
        <name>7,8-didemethyl-8-hydroxy-5-deazariboflavin</name>
        <dbReference type="ChEBI" id="CHEBI:59904"/>
    </ligand>
</feature>
<dbReference type="CDD" id="cd07186">
    <property type="entry name" value="CofD_like"/>
    <property type="match status" value="1"/>
</dbReference>
<dbReference type="Proteomes" id="UP000034723">
    <property type="component" value="Chromosome"/>
</dbReference>
<comment type="pathway">
    <text evidence="3">Cofactor biosynthesis; coenzyme F420 biosynthesis.</text>
</comment>
<proteinExistence type="inferred from homology"/>
<keyword evidence="5" id="KW-1185">Reference proteome</keyword>
<dbReference type="FunCoup" id="A0A0F7DBC1">
    <property type="interactions" value="71"/>
</dbReference>
<dbReference type="InterPro" id="IPR038136">
    <property type="entry name" value="CofD-like_dom_sf"/>
</dbReference>
<keyword evidence="2 3" id="KW-0460">Magnesium</keyword>
<comment type="cofactor">
    <cofactor evidence="3">
        <name>Mg(2+)</name>
        <dbReference type="ChEBI" id="CHEBI:18420"/>
    </cofactor>
</comment>
<evidence type="ECO:0000313" key="4">
    <source>
        <dbReference type="EMBL" id="AKG90831.1"/>
    </source>
</evidence>
<comment type="caution">
    <text evidence="3">Lacks conserved residue(s) required for the propagation of feature annotation.</text>
</comment>
<comment type="function">
    <text evidence="3">Catalyzes the transfer of the 2-phospholactate moiety from (2S)-lactyl-2-diphospho-5'-guanosine to 7,8-didemethyl-8-hydroxy-5-deazariboflavin (FO) with the formation of oxidized coenzyme F420-0 and GMP.</text>
</comment>
<dbReference type="GO" id="GO:0052645">
    <property type="term" value="P:F420-0 metabolic process"/>
    <property type="evidence" value="ECO:0007669"/>
    <property type="project" value="UniProtKB-UniRule"/>
</dbReference>
<gene>
    <name evidence="3" type="primary">cofD</name>
    <name evidence="4" type="ORF">GAH_01892</name>
</gene>